<dbReference type="InterPro" id="IPR011990">
    <property type="entry name" value="TPR-like_helical_dom_sf"/>
</dbReference>
<organism evidence="4 5">
    <name type="scientific">Aliikangiella maris</name>
    <dbReference type="NCBI Taxonomy" id="3162458"/>
    <lineage>
        <taxon>Bacteria</taxon>
        <taxon>Pseudomonadati</taxon>
        <taxon>Pseudomonadota</taxon>
        <taxon>Gammaproteobacteria</taxon>
        <taxon>Oceanospirillales</taxon>
        <taxon>Pleioneaceae</taxon>
        <taxon>Aliikangiella</taxon>
    </lineage>
</organism>
<accession>A0ABV2BW45</accession>
<comment type="function">
    <text evidence="1">Mediates coordination of peptidoglycan synthesis and outer membrane constriction during cell division.</text>
</comment>
<evidence type="ECO:0000256" key="1">
    <source>
        <dbReference type="HAMAP-Rule" id="MF_02066"/>
    </source>
</evidence>
<dbReference type="InterPro" id="IPR032519">
    <property type="entry name" value="YbgF_tri"/>
</dbReference>
<dbReference type="HAMAP" id="MF_02066">
    <property type="entry name" value="CpoB"/>
    <property type="match status" value="1"/>
</dbReference>
<sequence precursor="true">MKVSPIYLVAALAATTSLSVFAQSQLSVEQRLQYLEQQLQTKTQLQAQMNQQLSALQDEVKELRGLVEEHGYQLNQIQERQRDLYRDIENRLSALPRTAVPTAQSSPPSTTAKTTRQPSQSVTTPTASGSERDAFEAAFKLVRNRQYSEAIKGFEEFLTQYPQGSFSDNARFWIGQVYFAQSNLVEAEKQFNLLRQDFPESTKLSTALLKLAEIKTKQGNWEEAKSLYNEIINNYGGAQQQLARKGLQELKQAGH</sequence>
<evidence type="ECO:0000313" key="4">
    <source>
        <dbReference type="EMBL" id="MET1255772.1"/>
    </source>
</evidence>
<keyword evidence="1" id="KW-0175">Coiled coil</keyword>
<dbReference type="EMBL" id="JBEVCJ010000013">
    <property type="protein sequence ID" value="MET1255772.1"/>
    <property type="molecule type" value="Genomic_DNA"/>
</dbReference>
<dbReference type="Gene3D" id="1.20.5.110">
    <property type="match status" value="1"/>
</dbReference>
<feature type="domain" description="YbgF trimerisation" evidence="3">
    <location>
        <begin position="27"/>
        <end position="99"/>
    </location>
</feature>
<feature type="signal peptide" evidence="1">
    <location>
        <begin position="1"/>
        <end position="22"/>
    </location>
</feature>
<keyword evidence="1" id="KW-0574">Periplasm</keyword>
<keyword evidence="1" id="KW-0132">Cell division</keyword>
<comment type="subcellular location">
    <subcellularLocation>
        <location evidence="1">Periplasm</location>
    </subcellularLocation>
</comment>
<feature type="coiled-coil region" evidence="1">
    <location>
        <begin position="39"/>
        <end position="66"/>
    </location>
</feature>
<dbReference type="Pfam" id="PF13174">
    <property type="entry name" value="TPR_6"/>
    <property type="match status" value="2"/>
</dbReference>
<comment type="caution">
    <text evidence="4">The sequence shown here is derived from an EMBL/GenBank/DDBJ whole genome shotgun (WGS) entry which is preliminary data.</text>
</comment>
<comment type="similarity">
    <text evidence="1">Belongs to the CpoB family.</text>
</comment>
<evidence type="ECO:0000259" key="3">
    <source>
        <dbReference type="Pfam" id="PF16331"/>
    </source>
</evidence>
<dbReference type="Proteomes" id="UP001548189">
    <property type="component" value="Unassembled WGS sequence"/>
</dbReference>
<dbReference type="InterPro" id="IPR014162">
    <property type="entry name" value="CpoB_C"/>
</dbReference>
<evidence type="ECO:0000256" key="2">
    <source>
        <dbReference type="SAM" id="MobiDB-lite"/>
    </source>
</evidence>
<proteinExistence type="inferred from homology"/>
<dbReference type="RefSeq" id="WP_353896357.1">
    <property type="nucleotide sequence ID" value="NZ_JBEVCJ010000013.1"/>
</dbReference>
<name>A0ABV2BW45_9GAMM</name>
<dbReference type="InterPro" id="IPR034706">
    <property type="entry name" value="CpoB"/>
</dbReference>
<feature type="compositionally biased region" description="Polar residues" evidence="2">
    <location>
        <begin position="101"/>
        <end position="129"/>
    </location>
</feature>
<reference evidence="4 5" key="1">
    <citation type="submission" date="2024-06" db="EMBL/GenBank/DDBJ databases">
        <authorList>
            <person name="Li F."/>
        </authorList>
    </citation>
    <scope>NUCLEOTIDE SEQUENCE [LARGE SCALE GENOMIC DNA]</scope>
    <source>
        <strain evidence="4 5">GXAS 311</strain>
    </source>
</reference>
<dbReference type="SUPFAM" id="SSF48452">
    <property type="entry name" value="TPR-like"/>
    <property type="match status" value="1"/>
</dbReference>
<feature type="chain" id="PRO_5044915708" description="Cell division coordinator CpoB" evidence="1">
    <location>
        <begin position="23"/>
        <end position="255"/>
    </location>
</feature>
<dbReference type="Pfam" id="PF16331">
    <property type="entry name" value="TolA_bind_tri"/>
    <property type="match status" value="1"/>
</dbReference>
<dbReference type="NCBIfam" id="TIGR02795">
    <property type="entry name" value="tol_pal_ybgF"/>
    <property type="match status" value="1"/>
</dbReference>
<gene>
    <name evidence="4" type="primary">ybgF</name>
    <name evidence="1" type="synonym">cpoB</name>
    <name evidence="4" type="ORF">ABVT43_11600</name>
</gene>
<feature type="region of interest" description="Disordered" evidence="2">
    <location>
        <begin position="96"/>
        <end position="130"/>
    </location>
</feature>
<keyword evidence="1" id="KW-0131">Cell cycle</keyword>
<protein>
    <recommendedName>
        <fullName evidence="1">Cell division coordinator CpoB</fullName>
    </recommendedName>
</protein>
<keyword evidence="1" id="KW-0732">Signal</keyword>
<dbReference type="InterPro" id="IPR019734">
    <property type="entry name" value="TPR_rpt"/>
</dbReference>
<dbReference type="Gene3D" id="1.25.40.10">
    <property type="entry name" value="Tetratricopeptide repeat domain"/>
    <property type="match status" value="1"/>
</dbReference>
<evidence type="ECO:0000313" key="5">
    <source>
        <dbReference type="Proteomes" id="UP001548189"/>
    </source>
</evidence>
<keyword evidence="5" id="KW-1185">Reference proteome</keyword>